<dbReference type="GO" id="GO:0003676">
    <property type="term" value="F:nucleic acid binding"/>
    <property type="evidence" value="ECO:0007669"/>
    <property type="project" value="InterPro"/>
</dbReference>
<dbReference type="RefSeq" id="XP_022840900.1">
    <property type="nucleotide sequence ID" value="XM_022983484.1"/>
</dbReference>
<feature type="domain" description="CCHC-type" evidence="2">
    <location>
        <begin position="362"/>
        <end position="378"/>
    </location>
</feature>
<dbReference type="GO" id="GO:0008270">
    <property type="term" value="F:zinc ion binding"/>
    <property type="evidence" value="ECO:0007669"/>
    <property type="project" value="UniProtKB-KW"/>
</dbReference>
<dbReference type="InterPro" id="IPR036875">
    <property type="entry name" value="Znf_CCHC_sf"/>
</dbReference>
<dbReference type="KEGG" id="ota:OT_ostta08g00400"/>
<organism evidence="3 4">
    <name type="scientific">Ostreococcus tauri</name>
    <name type="common">Marine green alga</name>
    <dbReference type="NCBI Taxonomy" id="70448"/>
    <lineage>
        <taxon>Eukaryota</taxon>
        <taxon>Viridiplantae</taxon>
        <taxon>Chlorophyta</taxon>
        <taxon>Mamiellophyceae</taxon>
        <taxon>Mamiellales</taxon>
        <taxon>Bathycoccaceae</taxon>
        <taxon>Ostreococcus</taxon>
    </lineage>
</organism>
<protein>
    <submittedName>
        <fullName evidence="3">Zinc finger, CCHC-type</fullName>
    </submittedName>
</protein>
<sequence>MFLAHDIAAIAKLGEITPANTVEFTDLVCEALMYRLKSSAGQGKRKEKASTAALAAADLLKFVIDSRFRSESIGLNEIKAAVQSIDPQVRRNINLRRLCSSIYEVNDQAPIAIIPGPPAVRTRQGGNVPVQPPIDRVLATLGNIHPGCALVRLEDADRELAESIFELSSEKGFPEKQKFIIHNARSSKWSGVELLDRLFQDVDPFVTLSTLLENKFHNVAYKGPGEMVTFFSEKRKCFERLPKATMIRLNQGKELEVAVDENMAVAGVQVPGRKVSRYIGLTQSLVANIMASENSRLQVRQGCQDIMSRGAASASAFDFGLVSQQLIMVDKLDADKEPKSMLKVNNITTKSFKRKNWKGGAKCYNCGEPGHRYWDCSKELKPEFQKKVDAFNTKQKKRKTE</sequence>
<evidence type="ECO:0000313" key="4">
    <source>
        <dbReference type="Proteomes" id="UP000009170"/>
    </source>
</evidence>
<evidence type="ECO:0000259" key="2">
    <source>
        <dbReference type="PROSITE" id="PS50158"/>
    </source>
</evidence>
<dbReference type="SMART" id="SM00343">
    <property type="entry name" value="ZnF_C2HC"/>
    <property type="match status" value="1"/>
</dbReference>
<dbReference type="InterPro" id="IPR001878">
    <property type="entry name" value="Znf_CCHC"/>
</dbReference>
<dbReference type="PROSITE" id="PS50158">
    <property type="entry name" value="ZF_CCHC"/>
    <property type="match status" value="1"/>
</dbReference>
<dbReference type="AlphaFoldDB" id="A0A090MEG0"/>
<reference evidence="3 4" key="2">
    <citation type="journal article" date="2014" name="BMC Genomics">
        <title>An improved genome of the model marine alga Ostreococcus tauri unfolds by assessing Illumina de novo assemblies.</title>
        <authorList>
            <person name="Blanc-Mathieu R."/>
            <person name="Verhelst B."/>
            <person name="Derelle E."/>
            <person name="Rombauts S."/>
            <person name="Bouget F.Y."/>
            <person name="Carre I."/>
            <person name="Chateau A."/>
            <person name="Eyre-Walker A."/>
            <person name="Grimsley N."/>
            <person name="Moreau H."/>
            <person name="Piegu B."/>
            <person name="Rivals E."/>
            <person name="Schackwitz W."/>
            <person name="Van de Peer Y."/>
            <person name="Piganeau G."/>
        </authorList>
    </citation>
    <scope>NUCLEOTIDE SEQUENCE [LARGE SCALE GENOMIC DNA]</scope>
    <source>
        <strain evidence="4">OTTH 0595 / CCAP 157/2 / RCC745</strain>
    </source>
</reference>
<dbReference type="Proteomes" id="UP000009170">
    <property type="component" value="Unassembled WGS sequence"/>
</dbReference>
<proteinExistence type="predicted"/>
<dbReference type="InParanoid" id="A0A090MEG0"/>
<keyword evidence="4" id="KW-1185">Reference proteome</keyword>
<keyword evidence="1" id="KW-0479">Metal-binding</keyword>
<gene>
    <name evidence="3" type="ORF">OT_ostta08g00400</name>
</gene>
<evidence type="ECO:0000313" key="3">
    <source>
        <dbReference type="EMBL" id="CEG01342.1"/>
    </source>
</evidence>
<accession>A0A090MEG0</accession>
<dbReference type="GeneID" id="34946025"/>
<evidence type="ECO:0000256" key="1">
    <source>
        <dbReference type="PROSITE-ProRule" id="PRU00047"/>
    </source>
</evidence>
<dbReference type="EMBL" id="CAID01000008">
    <property type="protein sequence ID" value="CEG01342.1"/>
    <property type="molecule type" value="Genomic_DNA"/>
</dbReference>
<dbReference type="Pfam" id="PF00098">
    <property type="entry name" value="zf-CCHC"/>
    <property type="match status" value="1"/>
</dbReference>
<name>A0A090MEG0_OSTTA</name>
<dbReference type="SMR" id="A0A090MEG0"/>
<keyword evidence="1" id="KW-0862">Zinc</keyword>
<dbReference type="Gene3D" id="4.10.60.10">
    <property type="entry name" value="Zinc finger, CCHC-type"/>
    <property type="match status" value="1"/>
</dbReference>
<dbReference type="SUPFAM" id="SSF57756">
    <property type="entry name" value="Retrovirus zinc finger-like domains"/>
    <property type="match status" value="1"/>
</dbReference>
<keyword evidence="1" id="KW-0863">Zinc-finger</keyword>
<comment type="caution">
    <text evidence="3">The sequence shown here is derived from an EMBL/GenBank/DDBJ whole genome shotgun (WGS) entry which is preliminary data.</text>
</comment>
<reference evidence="4" key="1">
    <citation type="journal article" date="2006" name="Proc. Natl. Acad. Sci. U.S.A.">
        <title>Genome analysis of the smallest free-living eukaryote Ostreococcus tauri unveils many unique features.</title>
        <authorList>
            <person name="Derelle E."/>
            <person name="Ferraz C."/>
            <person name="Rombauts S."/>
            <person name="Rouze P."/>
            <person name="Worden A.Z."/>
            <person name="Robbens S."/>
            <person name="Partensky F."/>
            <person name="Degroeve S."/>
            <person name="Echeynie S."/>
            <person name="Cooke R."/>
            <person name="Saeys Y."/>
            <person name="Wuyts J."/>
            <person name="Jabbari K."/>
            <person name="Bowler C."/>
            <person name="Panaud O."/>
            <person name="Piegu B."/>
            <person name="Ball S.G."/>
            <person name="Ral J.-P."/>
            <person name="Bouget F.-Y."/>
            <person name="Piganeau G."/>
            <person name="De Baets B."/>
            <person name="Picard A."/>
            <person name="Delseny M."/>
            <person name="Demaille J."/>
            <person name="Van de Peer Y."/>
            <person name="Moreau H."/>
        </authorList>
    </citation>
    <scope>NUCLEOTIDE SEQUENCE [LARGE SCALE GENOMIC DNA]</scope>
    <source>
        <strain evidence="4">OTTH 0595 / CCAP 157/2 / RCC745</strain>
    </source>
</reference>